<name>A0A914GQL6_GLORO</name>
<evidence type="ECO:0000256" key="1">
    <source>
        <dbReference type="ARBA" id="ARBA00007831"/>
    </source>
</evidence>
<dbReference type="Pfam" id="PF00191">
    <property type="entry name" value="Annexin"/>
    <property type="match status" value="1"/>
</dbReference>
<keyword evidence="4" id="KW-1185">Reference proteome</keyword>
<evidence type="ECO:0000256" key="2">
    <source>
        <dbReference type="ARBA" id="ARBA00022737"/>
    </source>
</evidence>
<evidence type="ECO:0000313" key="4">
    <source>
        <dbReference type="Proteomes" id="UP000887572"/>
    </source>
</evidence>
<comment type="similarity">
    <text evidence="1">Belongs to the annexin family.</text>
</comment>
<dbReference type="GO" id="GO:0005886">
    <property type="term" value="C:plasma membrane"/>
    <property type="evidence" value="ECO:0007669"/>
    <property type="project" value="TreeGrafter"/>
</dbReference>
<dbReference type="GO" id="GO:0005544">
    <property type="term" value="F:calcium-dependent phospholipid binding"/>
    <property type="evidence" value="ECO:0007669"/>
    <property type="project" value="InterPro"/>
</dbReference>
<dbReference type="InterPro" id="IPR037104">
    <property type="entry name" value="Annexin_sf"/>
</dbReference>
<dbReference type="Gene3D" id="1.10.220.10">
    <property type="entry name" value="Annexin"/>
    <property type="match status" value="1"/>
</dbReference>
<dbReference type="PANTHER" id="PTHR10502:SF102">
    <property type="entry name" value="ANNEXIN B11"/>
    <property type="match status" value="1"/>
</dbReference>
<keyword evidence="3" id="KW-0041">Annexin</keyword>
<dbReference type="AlphaFoldDB" id="A0A914GQL6"/>
<reference evidence="5" key="1">
    <citation type="submission" date="2022-11" db="UniProtKB">
        <authorList>
            <consortium name="WormBaseParasite"/>
        </authorList>
    </citation>
    <scope>IDENTIFICATION</scope>
</reference>
<dbReference type="PANTHER" id="PTHR10502">
    <property type="entry name" value="ANNEXIN"/>
    <property type="match status" value="1"/>
</dbReference>
<proteinExistence type="inferred from homology"/>
<organism evidence="4 5">
    <name type="scientific">Globodera rostochiensis</name>
    <name type="common">Golden nematode worm</name>
    <name type="synonym">Heterodera rostochiensis</name>
    <dbReference type="NCBI Taxonomy" id="31243"/>
    <lineage>
        <taxon>Eukaryota</taxon>
        <taxon>Metazoa</taxon>
        <taxon>Ecdysozoa</taxon>
        <taxon>Nematoda</taxon>
        <taxon>Chromadorea</taxon>
        <taxon>Rhabditida</taxon>
        <taxon>Tylenchina</taxon>
        <taxon>Tylenchomorpha</taxon>
        <taxon>Tylenchoidea</taxon>
        <taxon>Heteroderidae</taxon>
        <taxon>Heteroderinae</taxon>
        <taxon>Globodera</taxon>
    </lineage>
</organism>
<dbReference type="GO" id="GO:0005737">
    <property type="term" value="C:cytoplasm"/>
    <property type="evidence" value="ECO:0007669"/>
    <property type="project" value="TreeGrafter"/>
</dbReference>
<dbReference type="GO" id="GO:0005634">
    <property type="term" value="C:nucleus"/>
    <property type="evidence" value="ECO:0007669"/>
    <property type="project" value="TreeGrafter"/>
</dbReference>
<dbReference type="PROSITE" id="PS51897">
    <property type="entry name" value="ANNEXIN_2"/>
    <property type="match status" value="1"/>
</dbReference>
<evidence type="ECO:0000256" key="3">
    <source>
        <dbReference type="ARBA" id="ARBA00023216"/>
    </source>
</evidence>
<dbReference type="GO" id="GO:0005509">
    <property type="term" value="F:calcium ion binding"/>
    <property type="evidence" value="ECO:0007669"/>
    <property type="project" value="InterPro"/>
</dbReference>
<sequence length="142" mass="15879">MVHFRFQLLEGAEWATKSDCGTPSIIASPNFDAGATADLLRKMMKPIGCDKSMMLQMLAMSAIWHSRDERMQNTNAVKAAEDARRMHRAGEPCLGADEIAIRLVVTRSEIGMADIRKEYQEIYRKSLEAAIAHDCSRAYKAS</sequence>
<dbReference type="GO" id="GO:0001786">
    <property type="term" value="F:phosphatidylserine binding"/>
    <property type="evidence" value="ECO:0007669"/>
    <property type="project" value="TreeGrafter"/>
</dbReference>
<evidence type="ECO:0000313" key="5">
    <source>
        <dbReference type="WBParaSite" id="Gr19_v10_g10275.t2"/>
    </source>
</evidence>
<keyword evidence="2" id="KW-0677">Repeat</keyword>
<accession>A0A914GQL6</accession>
<dbReference type="SUPFAM" id="SSF47874">
    <property type="entry name" value="Annexin"/>
    <property type="match status" value="1"/>
</dbReference>
<dbReference type="WBParaSite" id="Gr19_v10_g10275.t2">
    <property type="protein sequence ID" value="Gr19_v10_g10275.t2"/>
    <property type="gene ID" value="Gr19_v10_g10275"/>
</dbReference>
<protein>
    <submittedName>
        <fullName evidence="5">Annexin</fullName>
    </submittedName>
</protein>
<dbReference type="GO" id="GO:0012506">
    <property type="term" value="C:vesicle membrane"/>
    <property type="evidence" value="ECO:0007669"/>
    <property type="project" value="TreeGrafter"/>
</dbReference>
<dbReference type="Proteomes" id="UP000887572">
    <property type="component" value="Unplaced"/>
</dbReference>
<dbReference type="InterPro" id="IPR018502">
    <property type="entry name" value="Annexin_repeat"/>
</dbReference>